<organism evidence="1 2">
    <name type="scientific">Pseudobacter ginsenosidimutans</name>
    <dbReference type="NCBI Taxonomy" id="661488"/>
    <lineage>
        <taxon>Bacteria</taxon>
        <taxon>Pseudomonadati</taxon>
        <taxon>Bacteroidota</taxon>
        <taxon>Chitinophagia</taxon>
        <taxon>Chitinophagales</taxon>
        <taxon>Chitinophagaceae</taxon>
        <taxon>Pseudobacter</taxon>
    </lineage>
</organism>
<dbReference type="AlphaFoldDB" id="A0A4Q7N607"/>
<keyword evidence="2" id="KW-1185">Reference proteome</keyword>
<comment type="caution">
    <text evidence="1">The sequence shown here is derived from an EMBL/GenBank/DDBJ whole genome shotgun (WGS) entry which is preliminary data.</text>
</comment>
<accession>A0A4Q7N607</accession>
<gene>
    <name evidence="1" type="ORF">EV199_2387</name>
</gene>
<dbReference type="OrthoDB" id="636957at2"/>
<dbReference type="Proteomes" id="UP000293874">
    <property type="component" value="Unassembled WGS sequence"/>
</dbReference>
<dbReference type="Gene3D" id="2.180.10.10">
    <property type="entry name" value="RHS repeat-associated core"/>
    <property type="match status" value="1"/>
</dbReference>
<proteinExistence type="predicted"/>
<dbReference type="EMBL" id="SGXA01000001">
    <property type="protein sequence ID" value="RZS76502.1"/>
    <property type="molecule type" value="Genomic_DNA"/>
</dbReference>
<dbReference type="RefSeq" id="WP_130540798.1">
    <property type="nucleotide sequence ID" value="NZ_CP042431.1"/>
</dbReference>
<evidence type="ECO:0000313" key="1">
    <source>
        <dbReference type="EMBL" id="RZS76502.1"/>
    </source>
</evidence>
<reference evidence="1 2" key="1">
    <citation type="submission" date="2019-02" db="EMBL/GenBank/DDBJ databases">
        <title>Genomic Encyclopedia of Type Strains, Phase IV (KMG-IV): sequencing the most valuable type-strain genomes for metagenomic binning, comparative biology and taxonomic classification.</title>
        <authorList>
            <person name="Goeker M."/>
        </authorList>
    </citation>
    <scope>NUCLEOTIDE SEQUENCE [LARGE SCALE GENOMIC DNA]</scope>
    <source>
        <strain evidence="1 2">DSM 18116</strain>
    </source>
</reference>
<evidence type="ECO:0000313" key="2">
    <source>
        <dbReference type="Proteomes" id="UP000293874"/>
    </source>
</evidence>
<sequence length="261" mass="30582">MQHVIRNVAALLTTGLVFLCVSCNKKSDGLKVPGEAEANYWPDQRYCNIEFIQVTNSDRWWRFSYDAYGNPDSIITGSTSTGNHNWLFYYDTKRRMNKYIRKFDNVDMFFRYTKFFYGPDNRVTHDSSWAFGNVVNGEPANYISSNVTTYSYDSLGRISRTYTVFAQSPETGFEKLYTYDANGNLIRPGITYDNRNNIHNTNNWWRLIDKDYSKNNPYRATSYIGYLLPRDFFATYNDGNSRYFLELEMEPHATITYQCGN</sequence>
<protein>
    <submittedName>
        <fullName evidence="1">Uncharacterized protein</fullName>
    </submittedName>
</protein>
<name>A0A4Q7N607_9BACT</name>